<name>A0A4D6LDR3_VIGUN</name>
<evidence type="ECO:0000256" key="1">
    <source>
        <dbReference type="SAM" id="MobiDB-lite"/>
    </source>
</evidence>
<accession>A0A4D6LDR3</accession>
<feature type="compositionally biased region" description="Basic and acidic residues" evidence="1">
    <location>
        <begin position="17"/>
        <end position="32"/>
    </location>
</feature>
<dbReference type="EMBL" id="CP039347">
    <property type="protein sequence ID" value="QCD86658.1"/>
    <property type="molecule type" value="Genomic_DNA"/>
</dbReference>
<feature type="region of interest" description="Disordered" evidence="1">
    <location>
        <begin position="1"/>
        <end position="49"/>
    </location>
</feature>
<dbReference type="Proteomes" id="UP000501690">
    <property type="component" value="Linkage Group LG3"/>
</dbReference>
<reference evidence="2 3" key="1">
    <citation type="submission" date="2019-04" db="EMBL/GenBank/DDBJ databases">
        <title>An improved genome assembly and genetic linkage map for asparagus bean, Vigna unguiculata ssp. sesquipedialis.</title>
        <authorList>
            <person name="Xia Q."/>
            <person name="Zhang R."/>
            <person name="Dong Y."/>
        </authorList>
    </citation>
    <scope>NUCLEOTIDE SEQUENCE [LARGE SCALE GENOMIC DNA]</scope>
    <source>
        <tissue evidence="2">Leaf</tissue>
    </source>
</reference>
<dbReference type="AlphaFoldDB" id="A0A4D6LDR3"/>
<sequence>MSLVREKRSIAPSVEDDMSKAEADNDKREGRRSCGRRVGANPLEDKKEC</sequence>
<keyword evidence="3" id="KW-1185">Reference proteome</keyword>
<evidence type="ECO:0000313" key="3">
    <source>
        <dbReference type="Proteomes" id="UP000501690"/>
    </source>
</evidence>
<protein>
    <submittedName>
        <fullName evidence="2">Uncharacterized protein</fullName>
    </submittedName>
</protein>
<evidence type="ECO:0000313" key="2">
    <source>
        <dbReference type="EMBL" id="QCD86658.1"/>
    </source>
</evidence>
<gene>
    <name evidence="2" type="ORF">DEO72_LG3g1182</name>
</gene>
<organism evidence="2 3">
    <name type="scientific">Vigna unguiculata</name>
    <name type="common">Cowpea</name>
    <dbReference type="NCBI Taxonomy" id="3917"/>
    <lineage>
        <taxon>Eukaryota</taxon>
        <taxon>Viridiplantae</taxon>
        <taxon>Streptophyta</taxon>
        <taxon>Embryophyta</taxon>
        <taxon>Tracheophyta</taxon>
        <taxon>Spermatophyta</taxon>
        <taxon>Magnoliopsida</taxon>
        <taxon>eudicotyledons</taxon>
        <taxon>Gunneridae</taxon>
        <taxon>Pentapetalae</taxon>
        <taxon>rosids</taxon>
        <taxon>fabids</taxon>
        <taxon>Fabales</taxon>
        <taxon>Fabaceae</taxon>
        <taxon>Papilionoideae</taxon>
        <taxon>50 kb inversion clade</taxon>
        <taxon>NPAAA clade</taxon>
        <taxon>indigoferoid/millettioid clade</taxon>
        <taxon>Phaseoleae</taxon>
        <taxon>Vigna</taxon>
    </lineage>
</organism>
<proteinExistence type="predicted"/>